<proteinExistence type="predicted"/>
<evidence type="ECO:0000313" key="2">
    <source>
        <dbReference type="EMBL" id="KAJ7381558.1"/>
    </source>
</evidence>
<sequence length="56" mass="6543">MEYFRLSRMDNRTKDDRHDGGYNNSSGKTRRGDFFGSEGIAEDVKINVIGCWRMPR</sequence>
<evidence type="ECO:0000256" key="1">
    <source>
        <dbReference type="SAM" id="MobiDB-lite"/>
    </source>
</evidence>
<comment type="caution">
    <text evidence="2">The sequence shown here is derived from an EMBL/GenBank/DDBJ whole genome shotgun (WGS) entry which is preliminary data.</text>
</comment>
<feature type="non-terminal residue" evidence="2">
    <location>
        <position position="56"/>
    </location>
</feature>
<feature type="compositionally biased region" description="Basic and acidic residues" evidence="1">
    <location>
        <begin position="1"/>
        <end position="20"/>
    </location>
</feature>
<dbReference type="EMBL" id="MU826262">
    <property type="protein sequence ID" value="KAJ7381558.1"/>
    <property type="molecule type" value="Genomic_DNA"/>
</dbReference>
<reference evidence="2" key="1">
    <citation type="submission" date="2023-01" db="EMBL/GenBank/DDBJ databases">
        <title>Genome assembly of the deep-sea coral Lophelia pertusa.</title>
        <authorList>
            <person name="Herrera S."/>
            <person name="Cordes E."/>
        </authorList>
    </citation>
    <scope>NUCLEOTIDE SEQUENCE</scope>
    <source>
        <strain evidence="2">USNM1676648</strain>
        <tissue evidence="2">Polyp</tissue>
    </source>
</reference>
<dbReference type="AlphaFoldDB" id="A0A9W9ZGY4"/>
<protein>
    <submittedName>
        <fullName evidence="2">Uncharacterized protein</fullName>
    </submittedName>
</protein>
<dbReference type="Proteomes" id="UP001163046">
    <property type="component" value="Unassembled WGS sequence"/>
</dbReference>
<organism evidence="2 3">
    <name type="scientific">Desmophyllum pertusum</name>
    <dbReference type="NCBI Taxonomy" id="174260"/>
    <lineage>
        <taxon>Eukaryota</taxon>
        <taxon>Metazoa</taxon>
        <taxon>Cnidaria</taxon>
        <taxon>Anthozoa</taxon>
        <taxon>Hexacorallia</taxon>
        <taxon>Scleractinia</taxon>
        <taxon>Caryophylliina</taxon>
        <taxon>Caryophylliidae</taxon>
        <taxon>Desmophyllum</taxon>
    </lineage>
</organism>
<keyword evidence="3" id="KW-1185">Reference proteome</keyword>
<gene>
    <name evidence="2" type="ORF">OS493_040480</name>
</gene>
<accession>A0A9W9ZGY4</accession>
<feature type="region of interest" description="Disordered" evidence="1">
    <location>
        <begin position="1"/>
        <end position="34"/>
    </location>
</feature>
<name>A0A9W9ZGY4_9CNID</name>
<evidence type="ECO:0000313" key="3">
    <source>
        <dbReference type="Proteomes" id="UP001163046"/>
    </source>
</evidence>